<dbReference type="AlphaFoldDB" id="A0A8S0SBF8"/>
<dbReference type="Proteomes" id="UP000594638">
    <property type="component" value="Unassembled WGS sequence"/>
</dbReference>
<keyword evidence="2" id="KW-1185">Reference proteome</keyword>
<reference evidence="1 2" key="1">
    <citation type="submission" date="2019-12" db="EMBL/GenBank/DDBJ databases">
        <authorList>
            <person name="Alioto T."/>
            <person name="Alioto T."/>
            <person name="Gomez Garrido J."/>
        </authorList>
    </citation>
    <scope>NUCLEOTIDE SEQUENCE [LARGE SCALE GENOMIC DNA]</scope>
</reference>
<dbReference type="EMBL" id="CACTIH010004213">
    <property type="protein sequence ID" value="CAA2990163.1"/>
    <property type="molecule type" value="Genomic_DNA"/>
</dbReference>
<evidence type="ECO:0000313" key="2">
    <source>
        <dbReference type="Proteomes" id="UP000594638"/>
    </source>
</evidence>
<protein>
    <submittedName>
        <fullName evidence="1">Uncharacterized protein</fullName>
    </submittedName>
</protein>
<proteinExistence type="predicted"/>
<dbReference type="Gramene" id="OE9A038443T1">
    <property type="protein sequence ID" value="OE9A038443C1"/>
    <property type="gene ID" value="OE9A038443"/>
</dbReference>
<gene>
    <name evidence="1" type="ORF">OLEA9_A038443</name>
</gene>
<organism evidence="1 2">
    <name type="scientific">Olea europaea subsp. europaea</name>
    <dbReference type="NCBI Taxonomy" id="158383"/>
    <lineage>
        <taxon>Eukaryota</taxon>
        <taxon>Viridiplantae</taxon>
        <taxon>Streptophyta</taxon>
        <taxon>Embryophyta</taxon>
        <taxon>Tracheophyta</taxon>
        <taxon>Spermatophyta</taxon>
        <taxon>Magnoliopsida</taxon>
        <taxon>eudicotyledons</taxon>
        <taxon>Gunneridae</taxon>
        <taxon>Pentapetalae</taxon>
        <taxon>asterids</taxon>
        <taxon>lamiids</taxon>
        <taxon>Lamiales</taxon>
        <taxon>Oleaceae</taxon>
        <taxon>Oleeae</taxon>
        <taxon>Olea</taxon>
    </lineage>
</organism>
<feature type="non-terminal residue" evidence="1">
    <location>
        <position position="189"/>
    </location>
</feature>
<evidence type="ECO:0000313" key="1">
    <source>
        <dbReference type="EMBL" id="CAA2990163.1"/>
    </source>
</evidence>
<name>A0A8S0SBF8_OLEEU</name>
<sequence length="189" mass="22009">MAEALMVDEGRFSPICEHNWRLKRALKLTIICSNIHMETNPRIEPSPRLRRVNKAGYFYAPTKKSSMLKMTGQESSYRLKITSQNSKIDIWVESQFNLLQPAGKQRQMRWRNLVAGNGMKSINDDRREPDQPKANHKIWAAWDKLKGQVTKNLFAIICLILKEGRAPCAIPFMPHSYFYKELPIALFFR</sequence>
<comment type="caution">
    <text evidence="1">The sequence shown here is derived from an EMBL/GenBank/DDBJ whole genome shotgun (WGS) entry which is preliminary data.</text>
</comment>
<accession>A0A8S0SBF8</accession>